<name>A0AA85KDU7_TRIRE</name>
<proteinExistence type="predicted"/>
<protein>
    <submittedName>
        <fullName evidence="2">Uncharacterized protein</fullName>
    </submittedName>
</protein>
<accession>A0AA85KDU7</accession>
<organism evidence="1 2">
    <name type="scientific">Trichobilharzia regenti</name>
    <name type="common">Nasal bird schistosome</name>
    <dbReference type="NCBI Taxonomy" id="157069"/>
    <lineage>
        <taxon>Eukaryota</taxon>
        <taxon>Metazoa</taxon>
        <taxon>Spiralia</taxon>
        <taxon>Lophotrochozoa</taxon>
        <taxon>Platyhelminthes</taxon>
        <taxon>Trematoda</taxon>
        <taxon>Digenea</taxon>
        <taxon>Strigeidida</taxon>
        <taxon>Schistosomatoidea</taxon>
        <taxon>Schistosomatidae</taxon>
        <taxon>Trichobilharzia</taxon>
    </lineage>
</organism>
<sequence length="123" mass="14064">MQWPNSYQMGSLPPVYQYSKDHLDIYQNGSIHTVYPTESSNSNSIVRSKYGKMRSSNRSNNTSFQKQKLLDDDAEENNYVFETLSHSSKQTPSFRRNETLSGKISSRSSVTLNQTIIGEEQCI</sequence>
<reference evidence="2" key="2">
    <citation type="submission" date="2023-11" db="UniProtKB">
        <authorList>
            <consortium name="WormBaseParasite"/>
        </authorList>
    </citation>
    <scope>IDENTIFICATION</scope>
</reference>
<evidence type="ECO:0000313" key="1">
    <source>
        <dbReference type="Proteomes" id="UP000050795"/>
    </source>
</evidence>
<dbReference type="Proteomes" id="UP000050795">
    <property type="component" value="Unassembled WGS sequence"/>
</dbReference>
<dbReference type="AlphaFoldDB" id="A0AA85KDU7"/>
<dbReference type="WBParaSite" id="TREG1_800.1">
    <property type="protein sequence ID" value="TREG1_800.1"/>
    <property type="gene ID" value="TREG1_800"/>
</dbReference>
<reference evidence="1" key="1">
    <citation type="submission" date="2022-06" db="EMBL/GenBank/DDBJ databases">
        <authorList>
            <person name="Berger JAMES D."/>
            <person name="Berger JAMES D."/>
        </authorList>
    </citation>
    <scope>NUCLEOTIDE SEQUENCE [LARGE SCALE GENOMIC DNA]</scope>
</reference>
<evidence type="ECO:0000313" key="2">
    <source>
        <dbReference type="WBParaSite" id="TREG1_800.1"/>
    </source>
</evidence>
<keyword evidence="1" id="KW-1185">Reference proteome</keyword>